<protein>
    <recommendedName>
        <fullName evidence="2">histidine kinase</fullName>
        <ecNumber evidence="2">2.7.13.3</ecNumber>
    </recommendedName>
</protein>
<keyword evidence="3" id="KW-0597">Phosphoprotein</keyword>
<dbReference type="RefSeq" id="WP_135622712.1">
    <property type="nucleotide sequence ID" value="NZ_RQGD01000014.1"/>
</dbReference>
<comment type="catalytic activity">
    <reaction evidence="1">
        <text>ATP + protein L-histidine = ADP + protein N-phospho-L-histidine.</text>
        <dbReference type="EC" id="2.7.13.3"/>
    </reaction>
</comment>
<accession>A0A4R9K8C8</accession>
<evidence type="ECO:0000313" key="10">
    <source>
        <dbReference type="Proteomes" id="UP000297693"/>
    </source>
</evidence>
<dbReference type="InterPro" id="IPR003661">
    <property type="entry name" value="HisK_dim/P_dom"/>
</dbReference>
<dbReference type="InterPro" id="IPR036890">
    <property type="entry name" value="HATPase_C_sf"/>
</dbReference>
<evidence type="ECO:0000256" key="5">
    <source>
        <dbReference type="ARBA" id="ARBA00022777"/>
    </source>
</evidence>
<evidence type="ECO:0000256" key="6">
    <source>
        <dbReference type="SAM" id="Coils"/>
    </source>
</evidence>
<dbReference type="FunFam" id="3.30.565.10:FF:000010">
    <property type="entry name" value="Sensor histidine kinase RcsC"/>
    <property type="match status" value="1"/>
</dbReference>
<evidence type="ECO:0000256" key="1">
    <source>
        <dbReference type="ARBA" id="ARBA00000085"/>
    </source>
</evidence>
<reference evidence="9" key="1">
    <citation type="journal article" date="2019" name="PLoS Negl. Trop. Dis.">
        <title>Revisiting the worldwide diversity of Leptospira species in the environment.</title>
        <authorList>
            <person name="Vincent A.T."/>
            <person name="Schiettekatte O."/>
            <person name="Bourhy P."/>
            <person name="Veyrier F.J."/>
            <person name="Picardeau M."/>
        </authorList>
    </citation>
    <scope>NUCLEOTIDE SEQUENCE [LARGE SCALE GENOMIC DNA]</scope>
    <source>
        <strain evidence="9">201702476</strain>
    </source>
</reference>
<dbReference type="InterPro" id="IPR005467">
    <property type="entry name" value="His_kinase_dom"/>
</dbReference>
<dbReference type="Gene3D" id="1.10.287.130">
    <property type="match status" value="1"/>
</dbReference>
<dbReference type="OrthoDB" id="6192248at2"/>
<dbReference type="NCBIfam" id="TIGR00229">
    <property type="entry name" value="sensory_box"/>
    <property type="match status" value="1"/>
</dbReference>
<dbReference type="InterPro" id="IPR000700">
    <property type="entry name" value="PAS-assoc_C"/>
</dbReference>
<evidence type="ECO:0000256" key="4">
    <source>
        <dbReference type="ARBA" id="ARBA00022679"/>
    </source>
</evidence>
<dbReference type="PRINTS" id="PR00344">
    <property type="entry name" value="BCTRLSENSOR"/>
</dbReference>
<name>A0A4R9K8C8_9LEPT</name>
<gene>
    <name evidence="9" type="ORF">EHQ58_04850</name>
</gene>
<proteinExistence type="predicted"/>
<dbReference type="AlphaFoldDB" id="A0A4R9K8C8"/>
<dbReference type="SUPFAM" id="SSF47384">
    <property type="entry name" value="Homodimeric domain of signal transducing histidine kinase"/>
    <property type="match status" value="1"/>
</dbReference>
<dbReference type="CDD" id="cd16922">
    <property type="entry name" value="HATPase_EvgS-ArcB-TorS-like"/>
    <property type="match status" value="1"/>
</dbReference>
<dbReference type="SMART" id="SM00388">
    <property type="entry name" value="HisKA"/>
    <property type="match status" value="1"/>
</dbReference>
<dbReference type="GO" id="GO:0000155">
    <property type="term" value="F:phosphorelay sensor kinase activity"/>
    <property type="evidence" value="ECO:0007669"/>
    <property type="project" value="InterPro"/>
</dbReference>
<evidence type="ECO:0000259" key="7">
    <source>
        <dbReference type="PROSITE" id="PS50109"/>
    </source>
</evidence>
<dbReference type="Pfam" id="PF00512">
    <property type="entry name" value="HisKA"/>
    <property type="match status" value="1"/>
</dbReference>
<dbReference type="CDD" id="cd00082">
    <property type="entry name" value="HisKA"/>
    <property type="match status" value="1"/>
</dbReference>
<evidence type="ECO:0000313" key="9">
    <source>
        <dbReference type="EMBL" id="TGL61937.1"/>
    </source>
</evidence>
<keyword evidence="4" id="KW-0808">Transferase</keyword>
<dbReference type="SUPFAM" id="SSF55874">
    <property type="entry name" value="ATPase domain of HSP90 chaperone/DNA topoisomerase II/histidine kinase"/>
    <property type="match status" value="1"/>
</dbReference>
<feature type="domain" description="PAC" evidence="8">
    <location>
        <begin position="110"/>
        <end position="162"/>
    </location>
</feature>
<comment type="caution">
    <text evidence="9">The sequence shown here is derived from an EMBL/GenBank/DDBJ whole genome shotgun (WGS) entry which is preliminary data.</text>
</comment>
<organism evidence="9 10">
    <name type="scientific">Leptospira ognonensis</name>
    <dbReference type="NCBI Taxonomy" id="2484945"/>
    <lineage>
        <taxon>Bacteria</taxon>
        <taxon>Pseudomonadati</taxon>
        <taxon>Spirochaetota</taxon>
        <taxon>Spirochaetia</taxon>
        <taxon>Leptospirales</taxon>
        <taxon>Leptospiraceae</taxon>
        <taxon>Leptospira</taxon>
    </lineage>
</organism>
<dbReference type="SMART" id="SM00387">
    <property type="entry name" value="HATPase_c"/>
    <property type="match status" value="1"/>
</dbReference>
<dbReference type="InterPro" id="IPR036097">
    <property type="entry name" value="HisK_dim/P_sf"/>
</dbReference>
<keyword evidence="5" id="KW-0418">Kinase</keyword>
<dbReference type="Gene3D" id="3.30.450.20">
    <property type="entry name" value="PAS domain"/>
    <property type="match status" value="1"/>
</dbReference>
<keyword evidence="10" id="KW-1185">Reference proteome</keyword>
<evidence type="ECO:0000259" key="8">
    <source>
        <dbReference type="PROSITE" id="PS50113"/>
    </source>
</evidence>
<feature type="coiled-coil region" evidence="6">
    <location>
        <begin position="16"/>
        <end position="43"/>
    </location>
</feature>
<dbReference type="EMBL" id="RQGD01000014">
    <property type="protein sequence ID" value="TGL61937.1"/>
    <property type="molecule type" value="Genomic_DNA"/>
</dbReference>
<dbReference type="InterPro" id="IPR004358">
    <property type="entry name" value="Sig_transdc_His_kin-like_C"/>
</dbReference>
<dbReference type="Proteomes" id="UP000297693">
    <property type="component" value="Unassembled WGS sequence"/>
</dbReference>
<evidence type="ECO:0000256" key="2">
    <source>
        <dbReference type="ARBA" id="ARBA00012438"/>
    </source>
</evidence>
<dbReference type="PROSITE" id="PS50109">
    <property type="entry name" value="HIS_KIN"/>
    <property type="match status" value="1"/>
</dbReference>
<feature type="domain" description="Histidine kinase" evidence="7">
    <location>
        <begin position="180"/>
        <end position="403"/>
    </location>
</feature>
<dbReference type="InterPro" id="IPR035965">
    <property type="entry name" value="PAS-like_dom_sf"/>
</dbReference>
<dbReference type="Gene3D" id="3.30.565.10">
    <property type="entry name" value="Histidine kinase-like ATPase, C-terminal domain"/>
    <property type="match status" value="1"/>
</dbReference>
<dbReference type="InterPro" id="IPR000014">
    <property type="entry name" value="PAS"/>
</dbReference>
<dbReference type="PROSITE" id="PS50113">
    <property type="entry name" value="PAC"/>
    <property type="match status" value="1"/>
</dbReference>
<dbReference type="EC" id="2.7.13.3" evidence="2"/>
<keyword evidence="6" id="KW-0175">Coiled coil</keyword>
<sequence>MTKKDRFFRKFYSLFRKKKKAKSVELEQKLVEKEKQYQDIYETANSIIIKWNPEFSILAINPYGEEFFNVKSRDIEGKDLVRDLFNVHSEKINAMKSVLWNIFHLPDQFIIQEYDVYLKNNERRTISWSNRIFRNETGYPYEVLSIGNDITNRKVAEEKLKRAVEEAKAANKSKSIFFSKITHELRTPLHAVIGLSQILTKDQELPQHLKGYVDSLHQNGLHLLSMINDLLDISKIEAGKMTENKERFSIPQLWDTLFSLFAYRFLEKGITFRLKNQENIHNKFYFGDLQKIRQILVNLIGNALKFTNSGQVCLDIIIKEPNNKSFDLVEFKLADTGIGIPSEQFEIIFEAFHQTEIGSSYQEGTGLGLSISHQLVELLGGTISVTSELGKGSEFSFEIPLTILDSTEENQNQITKIKFLSSDDLKLEKIEEIREVDQVKVFLDSLNELTKKELIGFIRLQDFQRLLEALKNVKQISQAKNLLEEKARERKFKFFIELIQSLN</sequence>
<dbReference type="Pfam" id="PF02518">
    <property type="entry name" value="HATPase_c"/>
    <property type="match status" value="1"/>
</dbReference>
<dbReference type="SUPFAM" id="SSF55785">
    <property type="entry name" value="PYP-like sensor domain (PAS domain)"/>
    <property type="match status" value="1"/>
</dbReference>
<dbReference type="PANTHER" id="PTHR43047">
    <property type="entry name" value="TWO-COMPONENT HISTIDINE PROTEIN KINASE"/>
    <property type="match status" value="1"/>
</dbReference>
<dbReference type="InterPro" id="IPR003594">
    <property type="entry name" value="HATPase_dom"/>
</dbReference>
<evidence type="ECO:0000256" key="3">
    <source>
        <dbReference type="ARBA" id="ARBA00022553"/>
    </source>
</evidence>